<evidence type="ECO:0000313" key="4">
    <source>
        <dbReference type="Proteomes" id="UP000247702"/>
    </source>
</evidence>
<evidence type="ECO:0000256" key="1">
    <source>
        <dbReference type="SAM" id="MobiDB-lite"/>
    </source>
</evidence>
<dbReference type="Proteomes" id="UP000247702">
    <property type="component" value="Unassembled WGS sequence"/>
</dbReference>
<proteinExistence type="predicted"/>
<feature type="compositionally biased region" description="Basic and acidic residues" evidence="1">
    <location>
        <begin position="1"/>
        <end position="14"/>
    </location>
</feature>
<gene>
    <name evidence="3" type="ORF">RCL2_002263200</name>
    <name evidence="2" type="ORF">RclHR1_11550004</name>
</gene>
<accession>A0A2Z6Q8Y5</accession>
<dbReference type="EMBL" id="BLAL01000246">
    <property type="protein sequence ID" value="GES95983.1"/>
    <property type="molecule type" value="Genomic_DNA"/>
</dbReference>
<reference evidence="2 4" key="1">
    <citation type="submission" date="2017-11" db="EMBL/GenBank/DDBJ databases">
        <title>The genome of Rhizophagus clarus HR1 reveals common genetic basis of auxotrophy among arbuscular mycorrhizal fungi.</title>
        <authorList>
            <person name="Kobayashi Y."/>
        </authorList>
    </citation>
    <scope>NUCLEOTIDE SEQUENCE [LARGE SCALE GENOMIC DNA]</scope>
    <source>
        <strain evidence="2 4">HR1</strain>
    </source>
</reference>
<dbReference type="Gene3D" id="3.40.1410.10">
    <property type="entry name" value="Chorismate lyase-like"/>
    <property type="match status" value="1"/>
</dbReference>
<name>A0A2Z6Q8Y5_9GLOM</name>
<dbReference type="SUPFAM" id="SSF64288">
    <property type="entry name" value="Chorismate lyase-like"/>
    <property type="match status" value="1"/>
</dbReference>
<dbReference type="Proteomes" id="UP000615446">
    <property type="component" value="Unassembled WGS sequence"/>
</dbReference>
<comment type="caution">
    <text evidence="2">The sequence shown here is derived from an EMBL/GenBank/DDBJ whole genome shotgun (WGS) entry which is preliminary data.</text>
</comment>
<feature type="region of interest" description="Disordered" evidence="1">
    <location>
        <begin position="1"/>
        <end position="21"/>
    </location>
</feature>
<reference evidence="3" key="2">
    <citation type="submission" date="2019-10" db="EMBL/GenBank/DDBJ databases">
        <title>Conservation and host-specific expression of non-tandemly repeated heterogenous ribosome RNA gene in arbuscular mycorrhizal fungi.</title>
        <authorList>
            <person name="Maeda T."/>
            <person name="Kobayashi Y."/>
            <person name="Nakagawa T."/>
            <person name="Ezawa T."/>
            <person name="Yamaguchi K."/>
            <person name="Bino T."/>
            <person name="Nishimoto Y."/>
            <person name="Shigenobu S."/>
            <person name="Kawaguchi M."/>
        </authorList>
    </citation>
    <scope>NUCLEOTIDE SEQUENCE</scope>
    <source>
        <strain evidence="3">HR1</strain>
    </source>
</reference>
<dbReference type="EMBL" id="BEXD01000175">
    <property type="protein sequence ID" value="GBB84962.1"/>
    <property type="molecule type" value="Genomic_DNA"/>
</dbReference>
<keyword evidence="4" id="KW-1185">Reference proteome</keyword>
<evidence type="ECO:0000313" key="3">
    <source>
        <dbReference type="EMBL" id="GES95983.1"/>
    </source>
</evidence>
<organism evidence="2 4">
    <name type="scientific">Rhizophagus clarus</name>
    <dbReference type="NCBI Taxonomy" id="94130"/>
    <lineage>
        <taxon>Eukaryota</taxon>
        <taxon>Fungi</taxon>
        <taxon>Fungi incertae sedis</taxon>
        <taxon>Mucoromycota</taxon>
        <taxon>Glomeromycotina</taxon>
        <taxon>Glomeromycetes</taxon>
        <taxon>Glomerales</taxon>
        <taxon>Glomeraceae</taxon>
        <taxon>Rhizophagus</taxon>
    </lineage>
</organism>
<protein>
    <submittedName>
        <fullName evidence="2">Uncharacterized protein</fullName>
    </submittedName>
</protein>
<dbReference type="STRING" id="94130.A0A2Z6Q8Y5"/>
<dbReference type="AlphaFoldDB" id="A0A2Z6Q8Y5"/>
<evidence type="ECO:0000313" key="2">
    <source>
        <dbReference type="EMBL" id="GBB84962.1"/>
    </source>
</evidence>
<dbReference type="InterPro" id="IPR028978">
    <property type="entry name" value="Chorismate_lyase_/UTRA_dom_sf"/>
</dbReference>
<sequence>MSNNKLKNDTDPRKTIPNNFGDVMSSRTTTLLLPDEFSGLERICLTANGNLQRILSSWFNKTVKVDIVKNDSVNIKTDSQVRTLVTTNETIIILNNNNVNYNSSNSDNTKQNEEELTSILKRFDREVNIICENKIVCNAKSDIIIRDHNIVQLIENEGFGIGQLFRYLDKLPSFHLHYIGKSTKIWWREYSLHIPGVECYIKETFPNNLFDNDWLNEDQNNLTNYLFPGKKVNGCNVVDDVKIWKLG</sequence>
<dbReference type="OrthoDB" id="5673at2759"/>